<dbReference type="OrthoDB" id="2501483at2759"/>
<comment type="caution">
    <text evidence="3">The sequence shown here is derived from an EMBL/GenBank/DDBJ whole genome shotgun (WGS) entry which is preliminary data.</text>
</comment>
<evidence type="ECO:0000313" key="4">
    <source>
        <dbReference type="Proteomes" id="UP000298030"/>
    </source>
</evidence>
<reference evidence="3 4" key="1">
    <citation type="journal article" date="2019" name="Nat. Ecol. Evol.">
        <title>Megaphylogeny resolves global patterns of mushroom evolution.</title>
        <authorList>
            <person name="Varga T."/>
            <person name="Krizsan K."/>
            <person name="Foldi C."/>
            <person name="Dima B."/>
            <person name="Sanchez-Garcia M."/>
            <person name="Sanchez-Ramirez S."/>
            <person name="Szollosi G.J."/>
            <person name="Szarkandi J.G."/>
            <person name="Papp V."/>
            <person name="Albert L."/>
            <person name="Andreopoulos W."/>
            <person name="Angelini C."/>
            <person name="Antonin V."/>
            <person name="Barry K.W."/>
            <person name="Bougher N.L."/>
            <person name="Buchanan P."/>
            <person name="Buyck B."/>
            <person name="Bense V."/>
            <person name="Catcheside P."/>
            <person name="Chovatia M."/>
            <person name="Cooper J."/>
            <person name="Damon W."/>
            <person name="Desjardin D."/>
            <person name="Finy P."/>
            <person name="Geml J."/>
            <person name="Haridas S."/>
            <person name="Hughes K."/>
            <person name="Justo A."/>
            <person name="Karasinski D."/>
            <person name="Kautmanova I."/>
            <person name="Kiss B."/>
            <person name="Kocsube S."/>
            <person name="Kotiranta H."/>
            <person name="LaButti K.M."/>
            <person name="Lechner B.E."/>
            <person name="Liimatainen K."/>
            <person name="Lipzen A."/>
            <person name="Lukacs Z."/>
            <person name="Mihaltcheva S."/>
            <person name="Morgado L.N."/>
            <person name="Niskanen T."/>
            <person name="Noordeloos M.E."/>
            <person name="Ohm R.A."/>
            <person name="Ortiz-Santana B."/>
            <person name="Ovrebo C."/>
            <person name="Racz N."/>
            <person name="Riley R."/>
            <person name="Savchenko A."/>
            <person name="Shiryaev A."/>
            <person name="Soop K."/>
            <person name="Spirin V."/>
            <person name="Szebenyi C."/>
            <person name="Tomsovsky M."/>
            <person name="Tulloss R.E."/>
            <person name="Uehling J."/>
            <person name="Grigoriev I.V."/>
            <person name="Vagvolgyi C."/>
            <person name="Papp T."/>
            <person name="Martin F.M."/>
            <person name="Miettinen O."/>
            <person name="Hibbett D.S."/>
            <person name="Nagy L.G."/>
        </authorList>
    </citation>
    <scope>NUCLEOTIDE SEQUENCE [LARGE SCALE GENOMIC DNA]</scope>
    <source>
        <strain evidence="3 4">FP101781</strain>
    </source>
</reference>
<evidence type="ECO:0000313" key="3">
    <source>
        <dbReference type="EMBL" id="TEB27476.1"/>
    </source>
</evidence>
<sequence>MSFPLEEIAEALKEYPSLYRSVSFGDIDHFLNLLYLLKPYLHLTQSIYNPQPPECLSQSIHGFLAASLGIEDDALKLLWKALKDHIWRLEARGEQAHREPGGLYIRHFLREGVSHDLSFHCLLPPTRTCLDPKCVQYTNHQQGASRPQELSDPRSTKVTIFSCDYGPLPGTRISLYCRRCHTRYHHNYYIHDGASRRTYYLTPPHYIHATDTVFVDKGTCEMFTAMMLNAWTSAGNCAQVYNTSIANTEFQHLLPARWLHLKLDVELVWNALFLYWLLEDSLENGITLELEQKANHTIRLSKGLKERNKRFAGTGQPEWNHACDSCCWLSKDKDGVVGAVRSVVIDGISIGRPCCGHHDCHNPLPSVKSRFCYEHDHLNRRCCVTTCSAQVERGFQTCSNPIHRKLETWVHEQNKAMFQLKRRSAKAGAGAPQGAVEEDGEDEFEIDIIDIHCEGKPEAGNCKLAVYSCGIIVGRATFYGSEAPNGVKLFLKGLFPTKRSLPQIQAVLRADSDPTDLKYFKGSAMPVDVFHFKSKHKESDTACNEHCNPADWDELITEDGKWRFNSSAAEQANVWFGRYLPIVREMEATRYNFFLDEMIKRRNRATVRELRIKEKSPYSIPRSSLLG</sequence>
<feature type="domain" description="CxC6 like cysteine cluster associated with KDZ" evidence="2">
    <location>
        <begin position="344"/>
        <end position="408"/>
    </location>
</feature>
<evidence type="ECO:0000259" key="1">
    <source>
        <dbReference type="Pfam" id="PF18718"/>
    </source>
</evidence>
<dbReference type="InterPro" id="IPR041539">
    <property type="entry name" value="CxC5"/>
</dbReference>
<dbReference type="InterPro" id="IPR040898">
    <property type="entry name" value="CxC6"/>
</dbReference>
<dbReference type="Proteomes" id="UP000298030">
    <property type="component" value="Unassembled WGS sequence"/>
</dbReference>
<gene>
    <name evidence="3" type="ORF">FA13DRAFT_1756073</name>
</gene>
<accession>A0A4Y7T029</accession>
<dbReference type="STRING" id="71717.A0A4Y7T029"/>
<name>A0A4Y7T029_COPMI</name>
<organism evidence="3 4">
    <name type="scientific">Coprinellus micaceus</name>
    <name type="common">Glistening ink-cap mushroom</name>
    <name type="synonym">Coprinus micaceus</name>
    <dbReference type="NCBI Taxonomy" id="71717"/>
    <lineage>
        <taxon>Eukaryota</taxon>
        <taxon>Fungi</taxon>
        <taxon>Dikarya</taxon>
        <taxon>Basidiomycota</taxon>
        <taxon>Agaricomycotina</taxon>
        <taxon>Agaricomycetes</taxon>
        <taxon>Agaricomycetidae</taxon>
        <taxon>Agaricales</taxon>
        <taxon>Agaricineae</taxon>
        <taxon>Psathyrellaceae</taxon>
        <taxon>Coprinellus</taxon>
    </lineage>
</organism>
<dbReference type="AlphaFoldDB" id="A0A4Y7T029"/>
<proteinExistence type="predicted"/>
<dbReference type="Pfam" id="PF18721">
    <property type="entry name" value="CxC6"/>
    <property type="match status" value="1"/>
</dbReference>
<feature type="domain" description="CxC5 like cysteine cluster associated with KDZ" evidence="1">
    <location>
        <begin position="118"/>
        <end position="244"/>
    </location>
</feature>
<dbReference type="Pfam" id="PF18718">
    <property type="entry name" value="CxC5"/>
    <property type="match status" value="1"/>
</dbReference>
<keyword evidence="4" id="KW-1185">Reference proteome</keyword>
<protein>
    <recommendedName>
        <fullName evidence="5">CxC5 like cysteine cluster associated with KDZ domain-containing protein</fullName>
    </recommendedName>
</protein>
<dbReference type="EMBL" id="QPFP01000040">
    <property type="protein sequence ID" value="TEB27476.1"/>
    <property type="molecule type" value="Genomic_DNA"/>
</dbReference>
<evidence type="ECO:0008006" key="5">
    <source>
        <dbReference type="Google" id="ProtNLM"/>
    </source>
</evidence>
<evidence type="ECO:0000259" key="2">
    <source>
        <dbReference type="Pfam" id="PF18721"/>
    </source>
</evidence>